<feature type="signal peptide" evidence="3">
    <location>
        <begin position="1"/>
        <end position="21"/>
    </location>
</feature>
<reference evidence="4 7" key="1">
    <citation type="submission" date="2024-04" db="EMBL/GenBank/DDBJ databases">
        <title>Tritrichomonas musculus Genome.</title>
        <authorList>
            <person name="Alves-Ferreira E."/>
            <person name="Grigg M."/>
            <person name="Lorenzi H."/>
            <person name="Galac M."/>
        </authorList>
    </citation>
    <scope>NUCLEOTIDE SEQUENCE [LARGE SCALE GENOMIC DNA]</scope>
    <source>
        <strain evidence="4 7">EAF2021</strain>
    </source>
</reference>
<name>A0ABR2GJY8_9EUKA</name>
<evidence type="ECO:0000256" key="3">
    <source>
        <dbReference type="SAM" id="SignalP"/>
    </source>
</evidence>
<dbReference type="SUPFAM" id="SSF53254">
    <property type="entry name" value="Phosphoglycerate mutase-like"/>
    <property type="match status" value="1"/>
</dbReference>
<feature type="chain" id="PRO_5045031613" description="Histidine acid phosphatase family protein" evidence="3">
    <location>
        <begin position="22"/>
        <end position="394"/>
    </location>
</feature>
<evidence type="ECO:0000313" key="5">
    <source>
        <dbReference type="EMBL" id="KAK8834620.1"/>
    </source>
</evidence>
<evidence type="ECO:0000313" key="6">
    <source>
        <dbReference type="EMBL" id="KAK8863646.1"/>
    </source>
</evidence>
<keyword evidence="3" id="KW-0732">Signal</keyword>
<dbReference type="InterPro" id="IPR050645">
    <property type="entry name" value="Histidine_acid_phosphatase"/>
</dbReference>
<comment type="similarity">
    <text evidence="1">Belongs to the histidine acid phosphatase family.</text>
</comment>
<keyword evidence="2" id="KW-0378">Hydrolase</keyword>
<dbReference type="InterPro" id="IPR000560">
    <property type="entry name" value="His_Pase_clade-2"/>
</dbReference>
<evidence type="ECO:0000313" key="7">
    <source>
        <dbReference type="Proteomes" id="UP001470230"/>
    </source>
</evidence>
<dbReference type="CDD" id="cd07061">
    <property type="entry name" value="HP_HAP_like"/>
    <property type="match status" value="1"/>
</dbReference>
<evidence type="ECO:0000313" key="4">
    <source>
        <dbReference type="EMBL" id="KAK8833868.1"/>
    </source>
</evidence>
<evidence type="ECO:0008006" key="8">
    <source>
        <dbReference type="Google" id="ProtNLM"/>
    </source>
</evidence>
<sequence>MILSFFTLCLFTTSLDPKCYAPVKLPDPIENMTLSYVQVMTRHGMRTPIEILPNDRDQRGIWNCNPPNHLASRTSTSPSLHYRLVHHRVDERMIAYPPTCGNGDLTVEGMMMHYNIGSLYRSYLVDKLGFLPKKFDPRYFRFISSPVDRCFRSAESFIYGLYEPEDPNEVITIQTGSAAVSSLVVPGENCQEAIDYTNEFRHGPIYEEYMNKTYPILKDALNFFKLPKTYEGYDQLCSWVISFTCNEDPQTRVPSIINDTIIDQCYRVNAFNQYGMFSHAKSPGLFVSTAYRQAMKIADQAIANSNGQKFALLSAHDTTVAAYMTLLGKPDDKRPPPYASHLAMEIWRDDSGERYVRYIFNGDPVPLAGFDNQTLVRFDNFRHYIAPFADYCKK</sequence>
<dbReference type="EMBL" id="JAPFFF010000618">
    <property type="protein sequence ID" value="KAK8833868.1"/>
    <property type="molecule type" value="Genomic_DNA"/>
</dbReference>
<dbReference type="EMBL" id="JAPFFF010000355">
    <property type="protein sequence ID" value="KAK8834620.1"/>
    <property type="molecule type" value="Genomic_DNA"/>
</dbReference>
<proteinExistence type="inferred from homology"/>
<dbReference type="Proteomes" id="UP001470230">
    <property type="component" value="Unassembled WGS sequence"/>
</dbReference>
<gene>
    <name evidence="6" type="ORF">M9Y10_011334</name>
    <name evidence="5" type="ORF">M9Y10_026928</name>
    <name evidence="4" type="ORF">M9Y10_040012</name>
</gene>
<protein>
    <recommendedName>
        <fullName evidence="8">Histidine acid phosphatase family protein</fullName>
    </recommendedName>
</protein>
<comment type="caution">
    <text evidence="4">The sequence shown here is derived from an EMBL/GenBank/DDBJ whole genome shotgun (WGS) entry which is preliminary data.</text>
</comment>
<dbReference type="PANTHER" id="PTHR11567">
    <property type="entry name" value="ACID PHOSPHATASE-RELATED"/>
    <property type="match status" value="1"/>
</dbReference>
<dbReference type="Gene3D" id="3.40.50.1240">
    <property type="entry name" value="Phosphoglycerate mutase-like"/>
    <property type="match status" value="1"/>
</dbReference>
<dbReference type="PANTHER" id="PTHR11567:SF110">
    <property type="entry name" value="2-PHOSPHOXYLOSE PHOSPHATASE 1"/>
    <property type="match status" value="1"/>
</dbReference>
<dbReference type="InterPro" id="IPR029033">
    <property type="entry name" value="His_PPase_superfam"/>
</dbReference>
<dbReference type="EMBL" id="JAPFFF010000017">
    <property type="protein sequence ID" value="KAK8863646.1"/>
    <property type="molecule type" value="Genomic_DNA"/>
</dbReference>
<dbReference type="PROSITE" id="PS00616">
    <property type="entry name" value="HIS_ACID_PHOSPHAT_1"/>
    <property type="match status" value="1"/>
</dbReference>
<keyword evidence="7" id="KW-1185">Reference proteome</keyword>
<accession>A0ABR2GJY8</accession>
<evidence type="ECO:0000256" key="1">
    <source>
        <dbReference type="ARBA" id="ARBA00005375"/>
    </source>
</evidence>
<dbReference type="Pfam" id="PF00328">
    <property type="entry name" value="His_Phos_2"/>
    <property type="match status" value="1"/>
</dbReference>
<organism evidence="4 7">
    <name type="scientific">Tritrichomonas musculus</name>
    <dbReference type="NCBI Taxonomy" id="1915356"/>
    <lineage>
        <taxon>Eukaryota</taxon>
        <taxon>Metamonada</taxon>
        <taxon>Parabasalia</taxon>
        <taxon>Tritrichomonadida</taxon>
        <taxon>Tritrichomonadidae</taxon>
        <taxon>Tritrichomonas</taxon>
    </lineage>
</organism>
<dbReference type="InterPro" id="IPR033379">
    <property type="entry name" value="Acid_Pase_AS"/>
</dbReference>
<evidence type="ECO:0000256" key="2">
    <source>
        <dbReference type="ARBA" id="ARBA00022801"/>
    </source>
</evidence>